<keyword evidence="4" id="KW-1185">Reference proteome</keyword>
<feature type="region of interest" description="Disordered" evidence="2">
    <location>
        <begin position="118"/>
        <end position="157"/>
    </location>
</feature>
<dbReference type="STRING" id="49390.A0A068V187"/>
<dbReference type="PANTHER" id="PTHR45770">
    <property type="entry name" value="ATP-DEPENDENT 6-PHOSPHOFRUCTOKINASE 1"/>
    <property type="match status" value="1"/>
</dbReference>
<dbReference type="AlphaFoldDB" id="A0A068V187"/>
<proteinExistence type="predicted"/>
<gene>
    <name evidence="3" type="ORF">GSCOC_T00040538001</name>
</gene>
<dbReference type="OMA" id="FNARHAY"/>
<feature type="compositionally biased region" description="Basic and acidic residues" evidence="2">
    <location>
        <begin position="118"/>
        <end position="130"/>
    </location>
</feature>
<evidence type="ECO:0000313" key="4">
    <source>
        <dbReference type="Proteomes" id="UP000295252"/>
    </source>
</evidence>
<dbReference type="EMBL" id="HG739165">
    <property type="protein sequence ID" value="CDP14249.1"/>
    <property type="molecule type" value="Genomic_DNA"/>
</dbReference>
<dbReference type="GO" id="GO:0003872">
    <property type="term" value="F:6-phosphofructokinase activity"/>
    <property type="evidence" value="ECO:0007669"/>
    <property type="project" value="InterPro"/>
</dbReference>
<dbReference type="InterPro" id="IPR050929">
    <property type="entry name" value="PFKA"/>
</dbReference>
<dbReference type="InterPro" id="IPR035966">
    <property type="entry name" value="PKF_sf"/>
</dbReference>
<dbReference type="PhylomeDB" id="A0A068V187"/>
<dbReference type="OrthoDB" id="537915at2759"/>
<protein>
    <submittedName>
        <fullName evidence="3">Uncharacterized protein</fullName>
    </submittedName>
</protein>
<organism evidence="3 4">
    <name type="scientific">Coffea canephora</name>
    <name type="common">Robusta coffee</name>
    <dbReference type="NCBI Taxonomy" id="49390"/>
    <lineage>
        <taxon>Eukaryota</taxon>
        <taxon>Viridiplantae</taxon>
        <taxon>Streptophyta</taxon>
        <taxon>Embryophyta</taxon>
        <taxon>Tracheophyta</taxon>
        <taxon>Spermatophyta</taxon>
        <taxon>Magnoliopsida</taxon>
        <taxon>eudicotyledons</taxon>
        <taxon>Gunneridae</taxon>
        <taxon>Pentapetalae</taxon>
        <taxon>asterids</taxon>
        <taxon>lamiids</taxon>
        <taxon>Gentianales</taxon>
        <taxon>Rubiaceae</taxon>
        <taxon>Ixoroideae</taxon>
        <taxon>Gardenieae complex</taxon>
        <taxon>Bertiereae - Coffeeae clade</taxon>
        <taxon>Coffeeae</taxon>
        <taxon>Coffea</taxon>
    </lineage>
</organism>
<name>A0A068V187_COFCA</name>
<sequence>MVLVIAEGAGQDLLRESMHVVDKKDASGNKQLQDVGFWISQKIKSSFSESLLLLGGYSHNPTYMIRAIPGNASDNGLFNARHAYIPFYRVIERQNKVVITDRMWARLLSSTNQPSFLDAKDVAESKKEKPPSSQLLSDDDGENLHRENHSGKSSYFL</sequence>
<keyword evidence="1" id="KW-0021">Allosteric enzyme</keyword>
<evidence type="ECO:0000256" key="2">
    <source>
        <dbReference type="SAM" id="MobiDB-lite"/>
    </source>
</evidence>
<dbReference type="Proteomes" id="UP000295252">
    <property type="component" value="Chromosome VIII"/>
</dbReference>
<dbReference type="InParanoid" id="A0A068V187"/>
<evidence type="ECO:0000256" key="1">
    <source>
        <dbReference type="ARBA" id="ARBA00022533"/>
    </source>
</evidence>
<dbReference type="Gramene" id="CDP14249">
    <property type="protein sequence ID" value="CDP14249"/>
    <property type="gene ID" value="GSCOC_T00040538001"/>
</dbReference>
<accession>A0A068V187</accession>
<reference evidence="4" key="1">
    <citation type="journal article" date="2014" name="Science">
        <title>The coffee genome provides insight into the convergent evolution of caffeine biosynthesis.</title>
        <authorList>
            <person name="Denoeud F."/>
            <person name="Carretero-Paulet L."/>
            <person name="Dereeper A."/>
            <person name="Droc G."/>
            <person name="Guyot R."/>
            <person name="Pietrella M."/>
            <person name="Zheng C."/>
            <person name="Alberti A."/>
            <person name="Anthony F."/>
            <person name="Aprea G."/>
            <person name="Aury J.M."/>
            <person name="Bento P."/>
            <person name="Bernard M."/>
            <person name="Bocs S."/>
            <person name="Campa C."/>
            <person name="Cenci A."/>
            <person name="Combes M.C."/>
            <person name="Crouzillat D."/>
            <person name="Da Silva C."/>
            <person name="Daddiego L."/>
            <person name="De Bellis F."/>
            <person name="Dussert S."/>
            <person name="Garsmeur O."/>
            <person name="Gayraud T."/>
            <person name="Guignon V."/>
            <person name="Jahn K."/>
            <person name="Jamilloux V."/>
            <person name="Joet T."/>
            <person name="Labadie K."/>
            <person name="Lan T."/>
            <person name="Leclercq J."/>
            <person name="Lepelley M."/>
            <person name="Leroy T."/>
            <person name="Li L.T."/>
            <person name="Librado P."/>
            <person name="Lopez L."/>
            <person name="Munoz A."/>
            <person name="Noel B."/>
            <person name="Pallavicini A."/>
            <person name="Perrotta G."/>
            <person name="Poncet V."/>
            <person name="Pot D."/>
            <person name="Priyono X."/>
            <person name="Rigoreau M."/>
            <person name="Rouard M."/>
            <person name="Rozas J."/>
            <person name="Tranchant-Dubreuil C."/>
            <person name="VanBuren R."/>
            <person name="Zhang Q."/>
            <person name="Andrade A.C."/>
            <person name="Argout X."/>
            <person name="Bertrand B."/>
            <person name="de Kochko A."/>
            <person name="Graziosi G."/>
            <person name="Henry R.J."/>
            <person name="Jayarama X."/>
            <person name="Ming R."/>
            <person name="Nagai C."/>
            <person name="Rounsley S."/>
            <person name="Sankoff D."/>
            <person name="Giuliano G."/>
            <person name="Albert V.A."/>
            <person name="Wincker P."/>
            <person name="Lashermes P."/>
        </authorList>
    </citation>
    <scope>NUCLEOTIDE SEQUENCE [LARGE SCALE GENOMIC DNA]</scope>
    <source>
        <strain evidence="4">cv. DH200-94</strain>
    </source>
</reference>
<evidence type="ECO:0000313" key="3">
    <source>
        <dbReference type="EMBL" id="CDP14249.1"/>
    </source>
</evidence>
<dbReference type="Gene3D" id="3.40.50.460">
    <property type="entry name" value="Phosphofructokinase domain"/>
    <property type="match status" value="1"/>
</dbReference>
<dbReference type="SUPFAM" id="SSF53784">
    <property type="entry name" value="Phosphofructokinase"/>
    <property type="match status" value="1"/>
</dbReference>